<dbReference type="PANTHER" id="PTHR30425">
    <property type="entry name" value="PHOSPHATE TRANSPORT SYSTEM PERMEASE PROTEIN PST"/>
    <property type="match status" value="1"/>
</dbReference>
<feature type="transmembrane region" description="Helical" evidence="9">
    <location>
        <begin position="57"/>
        <end position="88"/>
    </location>
</feature>
<dbReference type="RefSeq" id="WP_114643604.1">
    <property type="nucleotide sequence ID" value="NZ_JAACIO010000040.1"/>
</dbReference>
<keyword evidence="4 10" id="KW-1003">Cell membrane</keyword>
<keyword evidence="13" id="KW-1185">Reference proteome</keyword>
<feature type="transmembrane region" description="Helical" evidence="9">
    <location>
        <begin position="7"/>
        <end position="28"/>
    </location>
</feature>
<comment type="caution">
    <text evidence="12">The sequence shown here is derived from an EMBL/GenBank/DDBJ whole genome shotgun (WGS) entry which is preliminary data.</text>
</comment>
<evidence type="ECO:0000256" key="5">
    <source>
        <dbReference type="ARBA" id="ARBA00022592"/>
    </source>
</evidence>
<dbReference type="Pfam" id="PF00528">
    <property type="entry name" value="BPD_transp_1"/>
    <property type="match status" value="1"/>
</dbReference>
<feature type="transmembrane region" description="Helical" evidence="9">
    <location>
        <begin position="100"/>
        <end position="124"/>
    </location>
</feature>
<feature type="transmembrane region" description="Helical" evidence="9">
    <location>
        <begin position="136"/>
        <end position="159"/>
    </location>
</feature>
<reference evidence="12 13" key="1">
    <citation type="submission" date="2018-08" db="EMBL/GenBank/DDBJ databases">
        <title>Draft genome sequence of Psychrilyobacter sp. strain SD5 isolated from Black Sea water.</title>
        <authorList>
            <person name="Yadav S."/>
            <person name="Villanueva L."/>
            <person name="Damste J.S.S."/>
        </authorList>
    </citation>
    <scope>NUCLEOTIDE SEQUENCE [LARGE SCALE GENOMIC DNA]</scope>
    <source>
        <strain evidence="12 13">SD5</strain>
    </source>
</reference>
<evidence type="ECO:0000313" key="12">
    <source>
        <dbReference type="EMBL" id="REI39497.1"/>
    </source>
</evidence>
<dbReference type="CDD" id="cd06261">
    <property type="entry name" value="TM_PBP2"/>
    <property type="match status" value="1"/>
</dbReference>
<evidence type="ECO:0000256" key="10">
    <source>
        <dbReference type="RuleBase" id="RU363054"/>
    </source>
</evidence>
<keyword evidence="3 9" id="KW-0813">Transport</keyword>
<feature type="domain" description="ABC transmembrane type-1" evidence="11">
    <location>
        <begin position="61"/>
        <end position="270"/>
    </location>
</feature>
<feature type="transmembrane region" description="Helical" evidence="9">
    <location>
        <begin position="180"/>
        <end position="201"/>
    </location>
</feature>
<dbReference type="EMBL" id="QUAJ01000042">
    <property type="protein sequence ID" value="REI39497.1"/>
    <property type="molecule type" value="Genomic_DNA"/>
</dbReference>
<dbReference type="InterPro" id="IPR051124">
    <property type="entry name" value="Phosphate_Transport_Permease"/>
</dbReference>
<evidence type="ECO:0000256" key="1">
    <source>
        <dbReference type="ARBA" id="ARBA00004651"/>
    </source>
</evidence>
<keyword evidence="6 9" id="KW-0812">Transmembrane</keyword>
<evidence type="ECO:0000256" key="8">
    <source>
        <dbReference type="ARBA" id="ARBA00023136"/>
    </source>
</evidence>
<comment type="subcellular location">
    <subcellularLocation>
        <location evidence="1 9">Cell membrane</location>
        <topology evidence="1 9">Multi-pass membrane protein</topology>
    </subcellularLocation>
</comment>
<gene>
    <name evidence="12" type="primary">pstC</name>
    <name evidence="12" type="ORF">DYH56_14595</name>
</gene>
<evidence type="ECO:0000259" key="11">
    <source>
        <dbReference type="PROSITE" id="PS50928"/>
    </source>
</evidence>
<feature type="transmembrane region" description="Helical" evidence="9">
    <location>
        <begin position="247"/>
        <end position="274"/>
    </location>
</feature>
<dbReference type="SUPFAM" id="SSF161098">
    <property type="entry name" value="MetI-like"/>
    <property type="match status" value="1"/>
</dbReference>
<keyword evidence="5 10" id="KW-0592">Phosphate transport</keyword>
<evidence type="ECO:0000256" key="7">
    <source>
        <dbReference type="ARBA" id="ARBA00022989"/>
    </source>
</evidence>
<dbReference type="Proteomes" id="UP000263486">
    <property type="component" value="Unassembled WGS sequence"/>
</dbReference>
<dbReference type="InterPro" id="IPR035906">
    <property type="entry name" value="MetI-like_sf"/>
</dbReference>
<accession>A0ABX9KD81</accession>
<dbReference type="InterPro" id="IPR000515">
    <property type="entry name" value="MetI-like"/>
</dbReference>
<dbReference type="InterPro" id="IPR011864">
    <property type="entry name" value="Phosphate_PstC"/>
</dbReference>
<dbReference type="PROSITE" id="PS50928">
    <property type="entry name" value="ABC_TM1"/>
    <property type="match status" value="1"/>
</dbReference>
<evidence type="ECO:0000256" key="4">
    <source>
        <dbReference type="ARBA" id="ARBA00022475"/>
    </source>
</evidence>
<comment type="similarity">
    <text evidence="2 10">Belongs to the binding-protein-dependent transport system permease family. CysTW subfamily.</text>
</comment>
<dbReference type="Gene3D" id="1.10.3720.10">
    <property type="entry name" value="MetI-like"/>
    <property type="match status" value="1"/>
</dbReference>
<sequence length="280" mass="31411">MKFIKWIIYFFTGISFIILLFIVLDTFIEGTKLFKHYPVSEFISGEKWHPLKNIVGILPFILSTLYTGLIAVLISLPISVFVAVALVFYVKNNNKLMMTVFRSMTGIPSVIYGLIGFVFIVQGFEKNLNMTSGETIIGGGILLAIMVIPYSLSTIFETIRKLDEKYREVSKSMGVSQEYYIYKLILPKSIYGIISGIILSFGRAVGETMAVIMLIGNSKVMPTLFSKGETLSGLIALEMGSAEIESFHYYALSGAGFFLIIILIFMGFLFEYFLKKNQVV</sequence>
<evidence type="ECO:0000256" key="2">
    <source>
        <dbReference type="ARBA" id="ARBA00007069"/>
    </source>
</evidence>
<evidence type="ECO:0000256" key="9">
    <source>
        <dbReference type="RuleBase" id="RU363032"/>
    </source>
</evidence>
<organism evidence="12 13">
    <name type="scientific">Psychrilyobacter piezotolerans</name>
    <dbReference type="NCBI Taxonomy" id="2293438"/>
    <lineage>
        <taxon>Bacteria</taxon>
        <taxon>Fusobacteriati</taxon>
        <taxon>Fusobacteriota</taxon>
        <taxon>Fusobacteriia</taxon>
        <taxon>Fusobacteriales</taxon>
        <taxon>Fusobacteriaceae</taxon>
        <taxon>Psychrilyobacter</taxon>
    </lineage>
</organism>
<keyword evidence="7 9" id="KW-1133">Transmembrane helix</keyword>
<proteinExistence type="inferred from homology"/>
<evidence type="ECO:0000313" key="13">
    <source>
        <dbReference type="Proteomes" id="UP000263486"/>
    </source>
</evidence>
<evidence type="ECO:0000256" key="3">
    <source>
        <dbReference type="ARBA" id="ARBA00022448"/>
    </source>
</evidence>
<keyword evidence="8 9" id="KW-0472">Membrane</keyword>
<evidence type="ECO:0000256" key="6">
    <source>
        <dbReference type="ARBA" id="ARBA00022692"/>
    </source>
</evidence>
<dbReference type="NCBIfam" id="TIGR02138">
    <property type="entry name" value="phosphate_pstC"/>
    <property type="match status" value="1"/>
</dbReference>
<protein>
    <recommendedName>
        <fullName evidence="10">Phosphate transport system permease protein</fullName>
    </recommendedName>
</protein>
<comment type="function">
    <text evidence="10">Part of the binding-protein-dependent transport system for phosphate; probably responsible for the translocation of the substrate across the membrane.</text>
</comment>
<dbReference type="PANTHER" id="PTHR30425:SF1">
    <property type="entry name" value="PHOSPHATE TRANSPORT SYSTEM PERMEASE PROTEIN PSTC"/>
    <property type="match status" value="1"/>
</dbReference>
<name>A0ABX9KD81_9FUSO</name>